<name>A0A6J6FJA2_9ZZZZ</name>
<dbReference type="InterPro" id="IPR015995">
    <property type="entry name" value="MlrC_N"/>
</dbReference>
<accession>A0A6J6FJA2</accession>
<dbReference type="InterPro" id="IPR010799">
    <property type="entry name" value="MlrC_C"/>
</dbReference>
<protein>
    <submittedName>
        <fullName evidence="3">Unannotated protein</fullName>
    </submittedName>
</protein>
<sequence>MSVTPTGKKVAVAGLTFETNSFSPDLTHLDTFQRFAMVEGVDLFTAGLGKDEIAGAMEVAAQMGIELIPTTTADGGCGPTVSDVAYAFLKERFVTGLAKVISQVDGVYLRLHGAMTTESCEDVEGDLIAAVREMTTPDFPIAVSCDLHAHFTAKMAQGTNLIAGYQTCPHIDFFNTGKRAMRLLGLAVTSQAKPKLSFRKLKMISPAEGIDTTIWPLKEVKARIHEIEKLPGVLDATIFCTQPWLDVSELGWSALVVTDENSESSPDLGQQYADEIANSLWNYRDKFLFTKVDIADAVKTINASTPDQRPFIFADGSDSTSGGSTGDSSFILAALISNPIHGQVLMSITDEPAAIACAEAGVGATVTLNLGGTRATKFFKPLQVTGKVIKITNGSYQSKYPSKIFNVGTTALLNIGEIEIVITSNPAFMLDYQLYDHMGLDVTKAKAVQAKSAGGYRAYYEPIAFACIDVNAPGPSDNRLSELPFTRPKRPLWPLDLNIPDRNYQY</sequence>
<feature type="domain" description="Microcystin LR degradation protein MlrC N-terminal" evidence="2">
    <location>
        <begin position="9"/>
        <end position="300"/>
    </location>
</feature>
<dbReference type="Pfam" id="PF07171">
    <property type="entry name" value="MlrC_C"/>
    <property type="match status" value="1"/>
</dbReference>
<dbReference type="EMBL" id="CAEZUJ010000001">
    <property type="protein sequence ID" value="CAB4589066.1"/>
    <property type="molecule type" value="Genomic_DNA"/>
</dbReference>
<feature type="domain" description="Microcystin LR degradation protein MlrC C-terminal" evidence="1">
    <location>
        <begin position="314"/>
        <end position="487"/>
    </location>
</feature>
<reference evidence="3" key="1">
    <citation type="submission" date="2020-05" db="EMBL/GenBank/DDBJ databases">
        <authorList>
            <person name="Chiriac C."/>
            <person name="Salcher M."/>
            <person name="Ghai R."/>
            <person name="Kavagutti S V."/>
        </authorList>
    </citation>
    <scope>NUCLEOTIDE SEQUENCE</scope>
</reference>
<dbReference type="AlphaFoldDB" id="A0A6J6FJA2"/>
<dbReference type="PIRSF" id="PIRSF012702">
    <property type="entry name" value="UCP012702"/>
    <property type="match status" value="1"/>
</dbReference>
<dbReference type="Pfam" id="PF07364">
    <property type="entry name" value="DUF1485"/>
    <property type="match status" value="1"/>
</dbReference>
<evidence type="ECO:0000259" key="2">
    <source>
        <dbReference type="Pfam" id="PF07364"/>
    </source>
</evidence>
<evidence type="ECO:0000259" key="1">
    <source>
        <dbReference type="Pfam" id="PF07171"/>
    </source>
</evidence>
<dbReference type="InterPro" id="IPR009197">
    <property type="entry name" value="MlrC"/>
</dbReference>
<gene>
    <name evidence="3" type="ORF">UFOPK1811_00046</name>
</gene>
<evidence type="ECO:0000313" key="3">
    <source>
        <dbReference type="EMBL" id="CAB4589066.1"/>
    </source>
</evidence>
<proteinExistence type="predicted"/>
<organism evidence="3">
    <name type="scientific">freshwater metagenome</name>
    <dbReference type="NCBI Taxonomy" id="449393"/>
    <lineage>
        <taxon>unclassified sequences</taxon>
        <taxon>metagenomes</taxon>
        <taxon>ecological metagenomes</taxon>
    </lineage>
</organism>